<comment type="caution">
    <text evidence="1">The sequence shown here is derived from an EMBL/GenBank/DDBJ whole genome shotgun (WGS) entry which is preliminary data.</text>
</comment>
<gene>
    <name evidence="1" type="ORF">S01H4_32481</name>
</gene>
<sequence>MIKRQEKVKSLVENGKGPEEIKSEFEENEARLIEAIFNEIKK</sequence>
<organism evidence="1">
    <name type="scientific">marine sediment metagenome</name>
    <dbReference type="NCBI Taxonomy" id="412755"/>
    <lineage>
        <taxon>unclassified sequences</taxon>
        <taxon>metagenomes</taxon>
        <taxon>ecological metagenomes</taxon>
    </lineage>
</organism>
<proteinExistence type="predicted"/>
<reference evidence="1" key="1">
    <citation type="journal article" date="2014" name="Front. Microbiol.">
        <title>High frequency of phylogenetically diverse reductive dehalogenase-homologous genes in deep subseafloor sedimentary metagenomes.</title>
        <authorList>
            <person name="Kawai M."/>
            <person name="Futagami T."/>
            <person name="Toyoda A."/>
            <person name="Takaki Y."/>
            <person name="Nishi S."/>
            <person name="Hori S."/>
            <person name="Arai W."/>
            <person name="Tsubouchi T."/>
            <person name="Morono Y."/>
            <person name="Uchiyama I."/>
            <person name="Ito T."/>
            <person name="Fujiyama A."/>
            <person name="Inagaki F."/>
            <person name="Takami H."/>
        </authorList>
    </citation>
    <scope>NUCLEOTIDE SEQUENCE</scope>
    <source>
        <strain evidence="1">Expedition CK06-06</strain>
    </source>
</reference>
<protein>
    <submittedName>
        <fullName evidence="1">Uncharacterized protein</fullName>
    </submittedName>
</protein>
<accession>X1AYR3</accession>
<name>X1AYR3_9ZZZZ</name>
<dbReference type="EMBL" id="BART01016982">
    <property type="protein sequence ID" value="GAG88379.1"/>
    <property type="molecule type" value="Genomic_DNA"/>
</dbReference>
<dbReference type="AlphaFoldDB" id="X1AYR3"/>
<evidence type="ECO:0000313" key="1">
    <source>
        <dbReference type="EMBL" id="GAG88379.1"/>
    </source>
</evidence>